<keyword evidence="1" id="KW-0472">Membrane</keyword>
<feature type="transmembrane region" description="Helical" evidence="1">
    <location>
        <begin position="20"/>
        <end position="38"/>
    </location>
</feature>
<proteinExistence type="predicted"/>
<keyword evidence="1" id="KW-0812">Transmembrane</keyword>
<dbReference type="HOGENOM" id="CLU_218291_0_0_6"/>
<dbReference type="KEGG" id="esa:ESA_01410"/>
<protein>
    <submittedName>
        <fullName evidence="2">Uncharacterized protein</fullName>
    </submittedName>
</protein>
<keyword evidence="3" id="KW-1185">Reference proteome</keyword>
<dbReference type="AlphaFoldDB" id="A7MKH4"/>
<accession>A7MKH4</accession>
<dbReference type="EMBL" id="CP000783">
    <property type="protein sequence ID" value="ABU76668.1"/>
    <property type="molecule type" value="Genomic_DNA"/>
</dbReference>
<evidence type="ECO:0000313" key="2">
    <source>
        <dbReference type="EMBL" id="ABU76668.1"/>
    </source>
</evidence>
<keyword evidence="1" id="KW-1133">Transmembrane helix</keyword>
<evidence type="ECO:0000256" key="1">
    <source>
        <dbReference type="SAM" id="Phobius"/>
    </source>
</evidence>
<name>A7MKH4_CROS8</name>
<reference evidence="2 3" key="1">
    <citation type="journal article" date="2010" name="PLoS ONE">
        <title>Genome sequence of Cronobacter sakazakii BAA-894 and comparative genomic hybridization analysis with other Cronobacter species.</title>
        <authorList>
            <person name="Kucerova E."/>
            <person name="Clifton S.W."/>
            <person name="Xia X.Q."/>
            <person name="Long F."/>
            <person name="Porwollik S."/>
            <person name="Fulton L."/>
            <person name="Fronick C."/>
            <person name="Minx P."/>
            <person name="Kyung K."/>
            <person name="Warren W."/>
            <person name="Fulton R."/>
            <person name="Feng D."/>
            <person name="Wollam A."/>
            <person name="Shah N."/>
            <person name="Bhonagiri V."/>
            <person name="Nash W.E."/>
            <person name="Hallsworth-Pepin K."/>
            <person name="Wilson R.K."/>
            <person name="McClelland M."/>
            <person name="Forsythe S.J."/>
        </authorList>
    </citation>
    <scope>NUCLEOTIDE SEQUENCE [LARGE SCALE GENOMIC DNA]</scope>
    <source>
        <strain evidence="2 3">ATCC BAA-894</strain>
    </source>
</reference>
<gene>
    <name evidence="2" type="ordered locus">ESA_01410</name>
</gene>
<organism evidence="2 3">
    <name type="scientific">Cronobacter sakazakii (strain ATCC BAA-894)</name>
    <name type="common">Enterobacter sakazakii</name>
    <dbReference type="NCBI Taxonomy" id="290339"/>
    <lineage>
        <taxon>Bacteria</taxon>
        <taxon>Pseudomonadati</taxon>
        <taxon>Pseudomonadota</taxon>
        <taxon>Gammaproteobacteria</taxon>
        <taxon>Enterobacterales</taxon>
        <taxon>Enterobacteriaceae</taxon>
        <taxon>Cronobacter</taxon>
    </lineage>
</organism>
<dbReference type="Proteomes" id="UP000000260">
    <property type="component" value="Chromosome"/>
</dbReference>
<evidence type="ECO:0000313" key="3">
    <source>
        <dbReference type="Proteomes" id="UP000000260"/>
    </source>
</evidence>
<sequence>MLKASKVGRCPVTIFTHEAIVSFIGCVVAAIFMLWLFGRKHDK</sequence>